<comment type="function">
    <text evidence="1">Involved in the transposition of the insertion sequence.</text>
</comment>
<reference evidence="4 8" key="1">
    <citation type="journal article" date="2014" name="Int. J. Syst. Evol. Microbiol.">
        <title>Jeotgalibaca dankookensis gen. nov., sp. nov., a member of the family Carnobacteriaceae, isolated from seujeot (Korean traditional food).</title>
        <authorList>
            <person name="Lee D.G."/>
            <person name="Trujillo M.E."/>
            <person name="Kang H."/>
            <person name="Ahn T.Y."/>
        </authorList>
    </citation>
    <scope>NUCLEOTIDE SEQUENCE [LARGE SCALE GENOMIC DNA]</scope>
    <source>
        <strain evidence="4 8">EX-07</strain>
    </source>
</reference>
<evidence type="ECO:0000259" key="3">
    <source>
        <dbReference type="PROSITE" id="PS50994"/>
    </source>
</evidence>
<accession>A0A1S6ILQ7</accession>
<dbReference type="SUPFAM" id="SSF46689">
    <property type="entry name" value="Homeodomain-like"/>
    <property type="match status" value="1"/>
</dbReference>
<dbReference type="EMBL" id="CP019728">
    <property type="protein sequence ID" value="AQS52474.1"/>
    <property type="molecule type" value="Genomic_DNA"/>
</dbReference>
<evidence type="ECO:0000256" key="1">
    <source>
        <dbReference type="ARBA" id="ARBA00002286"/>
    </source>
</evidence>
<dbReference type="Proteomes" id="UP000188993">
    <property type="component" value="Chromosome"/>
</dbReference>
<dbReference type="AlphaFoldDB" id="A0A1S6ILQ7"/>
<dbReference type="STRING" id="708126.BW727_100064"/>
<dbReference type="InterPro" id="IPR050900">
    <property type="entry name" value="Transposase_IS3/IS150/IS904"/>
</dbReference>
<dbReference type="OrthoDB" id="1652943at2"/>
<dbReference type="EMBL" id="CP019728">
    <property type="protein sequence ID" value="AQS52795.1"/>
    <property type="molecule type" value="Genomic_DNA"/>
</dbReference>
<evidence type="ECO:0000256" key="2">
    <source>
        <dbReference type="SAM" id="MobiDB-lite"/>
    </source>
</evidence>
<dbReference type="GO" id="GO:0015074">
    <property type="term" value="P:DNA integration"/>
    <property type="evidence" value="ECO:0007669"/>
    <property type="project" value="InterPro"/>
</dbReference>
<evidence type="ECO:0000313" key="5">
    <source>
        <dbReference type="EMBL" id="AQS52795.1"/>
    </source>
</evidence>
<evidence type="ECO:0000313" key="4">
    <source>
        <dbReference type="EMBL" id="AQS52474.1"/>
    </source>
</evidence>
<evidence type="ECO:0000313" key="8">
    <source>
        <dbReference type="Proteomes" id="UP000188993"/>
    </source>
</evidence>
<dbReference type="NCBIfam" id="NF033516">
    <property type="entry name" value="transpos_IS3"/>
    <property type="match status" value="1"/>
</dbReference>
<reference evidence="4" key="2">
    <citation type="submission" date="2017-01" db="EMBL/GenBank/DDBJ databases">
        <authorList>
            <person name="Mah S.A."/>
            <person name="Swanson W.J."/>
            <person name="Moy G.W."/>
            <person name="Vacquier V.D."/>
        </authorList>
    </citation>
    <scope>NUCLEOTIDE SEQUENCE</scope>
    <source>
        <strain evidence="4">EX-07</strain>
    </source>
</reference>
<dbReference type="InterPro" id="IPR009057">
    <property type="entry name" value="Homeodomain-like_sf"/>
</dbReference>
<feature type="domain" description="Integrase catalytic" evidence="3">
    <location>
        <begin position="273"/>
        <end position="437"/>
    </location>
</feature>
<dbReference type="GO" id="GO:0003676">
    <property type="term" value="F:nucleic acid binding"/>
    <property type="evidence" value="ECO:0007669"/>
    <property type="project" value="InterPro"/>
</dbReference>
<dbReference type="InterPro" id="IPR036397">
    <property type="entry name" value="RNaseH_sf"/>
</dbReference>
<name>A0A1S6ILQ7_9LACT</name>
<dbReference type="InterPro" id="IPR025948">
    <property type="entry name" value="HTH-like_dom"/>
</dbReference>
<dbReference type="EMBL" id="CP019728">
    <property type="protein sequence ID" value="AQS54222.1"/>
    <property type="molecule type" value="Genomic_DNA"/>
</dbReference>
<proteinExistence type="predicted"/>
<dbReference type="SUPFAM" id="SSF53098">
    <property type="entry name" value="Ribonuclease H-like"/>
    <property type="match status" value="1"/>
</dbReference>
<dbReference type="InterPro" id="IPR046929">
    <property type="entry name" value="HTH_Tnp"/>
</dbReference>
<dbReference type="KEGG" id="jda:BW727_102045"/>
<dbReference type="Pfam" id="PF13276">
    <property type="entry name" value="HTH_21"/>
    <property type="match status" value="1"/>
</dbReference>
<dbReference type="EMBL" id="CP019728">
    <property type="protein sequence ID" value="AQS54359.1"/>
    <property type="molecule type" value="Genomic_DNA"/>
</dbReference>
<organism evidence="4 8">
    <name type="scientific">Jeotgalibaca dankookensis</name>
    <dbReference type="NCBI Taxonomy" id="708126"/>
    <lineage>
        <taxon>Bacteria</taxon>
        <taxon>Bacillati</taxon>
        <taxon>Bacillota</taxon>
        <taxon>Bacilli</taxon>
        <taxon>Lactobacillales</taxon>
        <taxon>Carnobacteriaceae</taxon>
        <taxon>Jeotgalibaca</taxon>
    </lineage>
</organism>
<sequence length="441" mass="51166">MSKRTFTDEQVTDLSHNPYVQNVSPKAITYSDEFKVHFLAEWKKGKTARQIFMEASLPVEVLGERRIHTAANRWKKAYQESGITGVRDQRKGASGRPRLTELSTEEQLRRAKQENVLLRQENELLKKIDFAERRGNELSKQERFALIQQVTSRPGSLSVRRACLILEVSNSGYYAHFSPENQCKRQEKEEEDQRWRDRVLEAMAYKRVAKGSRAIVMYFLNTKKTVVNRKKVQRIMRKYGLQCPIRRANPYRKIAKATQEHRTVPNRLQRQFDQSAPKKVLLTDITYLRGKDGFLGYLSTILDGATKEVLAYAVADRITLDIALDTVKDLVAKHGEDLPAQALLHSDQGSHYTSPIFQKLVQKNGLTQSMSRRGNCWDNAPQESYFGHLKDEIPYEECHSLKELQSVIINYMDYYNHERGQWKLKKLTPVSYRDQLLKQVA</sequence>
<dbReference type="InterPro" id="IPR048020">
    <property type="entry name" value="Transpos_IS3"/>
</dbReference>
<dbReference type="KEGG" id="jda:BW727_101898"/>
<keyword evidence="8" id="KW-1185">Reference proteome</keyword>
<protein>
    <recommendedName>
        <fullName evidence="3">Integrase catalytic domain-containing protein</fullName>
    </recommendedName>
</protein>
<dbReference type="KEGG" id="jda:BW727_100402"/>
<dbReference type="PANTHER" id="PTHR46889:SF5">
    <property type="entry name" value="INTEGRASE PROTEIN"/>
    <property type="match status" value="1"/>
</dbReference>
<gene>
    <name evidence="4" type="ORF">BW727_100064</name>
    <name evidence="5" type="ORF">BW727_100402</name>
    <name evidence="6" type="ORF">BW727_101898</name>
    <name evidence="7" type="ORF">BW727_102045</name>
</gene>
<dbReference type="PROSITE" id="PS50994">
    <property type="entry name" value="INTEGRASE"/>
    <property type="match status" value="1"/>
</dbReference>
<evidence type="ECO:0000313" key="7">
    <source>
        <dbReference type="EMBL" id="AQS54359.1"/>
    </source>
</evidence>
<dbReference type="PANTHER" id="PTHR46889">
    <property type="entry name" value="TRANSPOSASE INSF FOR INSERTION SEQUENCE IS3B-RELATED"/>
    <property type="match status" value="1"/>
</dbReference>
<dbReference type="Pfam" id="PF00665">
    <property type="entry name" value="rve"/>
    <property type="match status" value="1"/>
</dbReference>
<dbReference type="InterPro" id="IPR012337">
    <property type="entry name" value="RNaseH-like_sf"/>
</dbReference>
<dbReference type="Gene3D" id="3.30.420.10">
    <property type="entry name" value="Ribonuclease H-like superfamily/Ribonuclease H"/>
    <property type="match status" value="1"/>
</dbReference>
<feature type="region of interest" description="Disordered" evidence="2">
    <location>
        <begin position="85"/>
        <end position="105"/>
    </location>
</feature>
<dbReference type="InterPro" id="IPR001584">
    <property type="entry name" value="Integrase_cat-core"/>
</dbReference>
<dbReference type="RefSeq" id="WP_062532880.1">
    <property type="nucleotide sequence ID" value="NZ_BBYO01000024.1"/>
</dbReference>
<dbReference type="Pfam" id="PF20310">
    <property type="entry name" value="HTH_Tnp_2"/>
    <property type="match status" value="1"/>
</dbReference>
<dbReference type="Pfam" id="PF13333">
    <property type="entry name" value="rve_2"/>
    <property type="match status" value="1"/>
</dbReference>
<dbReference type="KEGG" id="jda:BW727_100064"/>
<evidence type="ECO:0000313" key="6">
    <source>
        <dbReference type="EMBL" id="AQS54222.1"/>
    </source>
</evidence>